<comment type="caution">
    <text evidence="4">The sequence shown here is derived from an EMBL/GenBank/DDBJ whole genome shotgun (WGS) entry which is preliminary data.</text>
</comment>
<protein>
    <submittedName>
        <fullName evidence="4">Secretion protein HlyD</fullName>
    </submittedName>
</protein>
<dbReference type="Pfam" id="PF25989">
    <property type="entry name" value="YknX_C"/>
    <property type="match status" value="1"/>
</dbReference>
<reference evidence="4" key="2">
    <citation type="submission" date="2020-09" db="EMBL/GenBank/DDBJ databases">
        <authorList>
            <person name="Sun Q."/>
            <person name="Kim S."/>
        </authorList>
    </citation>
    <scope>NUCLEOTIDE SEQUENCE</scope>
    <source>
        <strain evidence="4">KCTC 42650</strain>
    </source>
</reference>
<dbReference type="Gene3D" id="1.10.287.470">
    <property type="entry name" value="Helix hairpin bin"/>
    <property type="match status" value="1"/>
</dbReference>
<evidence type="ECO:0000256" key="2">
    <source>
        <dbReference type="ARBA" id="ARBA00023054"/>
    </source>
</evidence>
<proteinExistence type="predicted"/>
<evidence type="ECO:0000313" key="5">
    <source>
        <dbReference type="Proteomes" id="UP000626220"/>
    </source>
</evidence>
<keyword evidence="2" id="KW-0175">Coiled coil</keyword>
<dbReference type="EMBL" id="BNCJ01000004">
    <property type="protein sequence ID" value="GHF47837.1"/>
    <property type="molecule type" value="Genomic_DNA"/>
</dbReference>
<evidence type="ECO:0000313" key="4">
    <source>
        <dbReference type="EMBL" id="GHF47837.1"/>
    </source>
</evidence>
<dbReference type="InterPro" id="IPR058637">
    <property type="entry name" value="YknX-like_C"/>
</dbReference>
<accession>A0A8J3GW94</accession>
<evidence type="ECO:0000259" key="3">
    <source>
        <dbReference type="Pfam" id="PF25989"/>
    </source>
</evidence>
<dbReference type="RefSeq" id="WP_189679861.1">
    <property type="nucleotide sequence ID" value="NZ_BNCJ01000004.1"/>
</dbReference>
<name>A0A8J3GW94_9RHOB</name>
<dbReference type="GO" id="GO:0030313">
    <property type="term" value="C:cell envelope"/>
    <property type="evidence" value="ECO:0007669"/>
    <property type="project" value="UniProtKB-SubCell"/>
</dbReference>
<dbReference type="PANTHER" id="PTHR32347:SF29">
    <property type="entry name" value="UPF0194 MEMBRANE PROTEIN YBHG"/>
    <property type="match status" value="1"/>
</dbReference>
<dbReference type="PANTHER" id="PTHR32347">
    <property type="entry name" value="EFFLUX SYSTEM COMPONENT YKNX-RELATED"/>
    <property type="match status" value="1"/>
</dbReference>
<dbReference type="Gene3D" id="2.40.420.20">
    <property type="match status" value="1"/>
</dbReference>
<gene>
    <name evidence="4" type="ORF">GCM10017056_19170</name>
</gene>
<evidence type="ECO:0000256" key="1">
    <source>
        <dbReference type="ARBA" id="ARBA00004196"/>
    </source>
</evidence>
<feature type="domain" description="YknX-like C-terminal permuted SH3-like" evidence="3">
    <location>
        <begin position="339"/>
        <end position="405"/>
    </location>
</feature>
<comment type="subcellular location">
    <subcellularLocation>
        <location evidence="1">Cell envelope</location>
    </subcellularLocation>
</comment>
<sequence length="410" mass="43742">MRQRRFSRPILILATVALVGAGLAWAFWPRPTILDIGEVTRGPMQVTINEEGRTRVRQAYMVSTPVNGRLLRVEGLPGDPVEKDKTVVARMRPADPAVLDVRTREQALAAVDAARAATQVAEANLEAATADYDLLLSDLERSRRLAASGTISHAALDRAEGAARAAEARQHTAEAAVAQRKAELQSAEAQLIGIADHTQLHALEARLGEELSILSPSDGVILRVITTDEQILAAGAPILEVGDIREGLEAVVELISSDAVQVRVGNPVRIAAWGGATDLAGTVTRVDPFAVTKVSALGVEEQRVPVVIAIDTPPDLRDGIGHGFRIEAHIVIWQAEDVTRVPASALFREGGDWAVFVIADDTAELRTVRIGHNNGQEAEVLDGLAPGDLVALYPPAGLSSGQSVERRQVD</sequence>
<dbReference type="AlphaFoldDB" id="A0A8J3GW94"/>
<dbReference type="Proteomes" id="UP000626220">
    <property type="component" value="Unassembled WGS sequence"/>
</dbReference>
<organism evidence="4 5">
    <name type="scientific">Seohaeicola zhoushanensis</name>
    <dbReference type="NCBI Taxonomy" id="1569283"/>
    <lineage>
        <taxon>Bacteria</taxon>
        <taxon>Pseudomonadati</taxon>
        <taxon>Pseudomonadota</taxon>
        <taxon>Alphaproteobacteria</taxon>
        <taxon>Rhodobacterales</taxon>
        <taxon>Roseobacteraceae</taxon>
        <taxon>Seohaeicola</taxon>
    </lineage>
</organism>
<reference evidence="4" key="1">
    <citation type="journal article" date="2014" name="Int. J. Syst. Evol. Microbiol.">
        <title>Complete genome sequence of Corynebacterium casei LMG S-19264T (=DSM 44701T), isolated from a smear-ripened cheese.</title>
        <authorList>
            <consortium name="US DOE Joint Genome Institute (JGI-PGF)"/>
            <person name="Walter F."/>
            <person name="Albersmeier A."/>
            <person name="Kalinowski J."/>
            <person name="Ruckert C."/>
        </authorList>
    </citation>
    <scope>NUCLEOTIDE SEQUENCE</scope>
    <source>
        <strain evidence="4">KCTC 42650</strain>
    </source>
</reference>
<keyword evidence="5" id="KW-1185">Reference proteome</keyword>
<dbReference type="InterPro" id="IPR050465">
    <property type="entry name" value="UPF0194_transport"/>
</dbReference>